<keyword evidence="5" id="KW-1185">Reference proteome</keyword>
<dbReference type="Proteomes" id="UP000002051">
    <property type="component" value="Chromosome 2"/>
</dbReference>
<evidence type="ECO:0000313" key="3">
    <source>
        <dbReference type="EMBL" id="KEH36540.1"/>
    </source>
</evidence>
<dbReference type="HOGENOM" id="CLU_024477_1_0_1"/>
<dbReference type="InterPro" id="IPR056254">
    <property type="entry name" value="At5g58720/SDE5-like_UBA-like"/>
</dbReference>
<dbReference type="Pfam" id="PF24767">
    <property type="entry name" value="UBA_At5g58720"/>
    <property type="match status" value="1"/>
</dbReference>
<dbReference type="OrthoDB" id="1928104at2759"/>
<feature type="domain" description="DUF1771" evidence="2">
    <location>
        <begin position="335"/>
        <end position="400"/>
    </location>
</feature>
<dbReference type="InterPro" id="IPR013899">
    <property type="entry name" value="DUF1771"/>
</dbReference>
<feature type="compositionally biased region" description="Polar residues" evidence="1">
    <location>
        <begin position="103"/>
        <end position="122"/>
    </location>
</feature>
<sequence>MEVAGQNMVAYDEDQALKCLYDVFGGSCSLDDIAHAYCKANRNVNLAGEILYDMKGSSSTSGNHSSNSDAFEKSSESSDGQSFESSFHGSKNSRPKVRPVSAGTVSSVIGKSYVRSTPSTSGPKVMTKPPKLDAKDLPMTGIYRETSVSKPNSSKRDQLQEDMEEFLFKMLGVGFKLDRKMIREVLDMCGYDLQKVYNEIIQSLDTLLDQSVMDSDKRPAAVCDSSVKFADVKTKSEAPVSEKKSQDLNCIRGDGNIVSVKETRDIQKEVLSNLFSYREYVEEPRKRIVRDVNKKSPYGVGHVVFEPPKDTMEEHKIDMDFRRRENEDDAEDEADYQSARKAVKEYRVTMKEYYKAAVDAFANGDQAKAEKLLDQGQFYLNKAREADDECSKMILETKAEETQEMVLDLRDHEPKVAIRLLKTHLSSLSGISSFEYLKVIFDANDQANKKRSTRVMVLKLLEQESIKWVEGETAGTILIRLDNIDRNRLSFYKP</sequence>
<reference evidence="4" key="3">
    <citation type="submission" date="2015-04" db="UniProtKB">
        <authorList>
            <consortium name="EnsemblPlants"/>
        </authorList>
    </citation>
    <scope>IDENTIFICATION</scope>
    <source>
        <strain evidence="4">cv. Jemalong A17</strain>
    </source>
</reference>
<protein>
    <submittedName>
        <fullName evidence="3">Protein silencing defective protein</fullName>
    </submittedName>
</protein>
<accession>A0A072VED5</accession>
<dbReference type="AlphaFoldDB" id="A0A072VED5"/>
<evidence type="ECO:0000313" key="4">
    <source>
        <dbReference type="EnsemblPlants" id="KEH36540"/>
    </source>
</evidence>
<dbReference type="STRING" id="3880.A0A072VED5"/>
<feature type="region of interest" description="Disordered" evidence="1">
    <location>
        <begin position="56"/>
        <end position="136"/>
    </location>
</feature>
<feature type="compositionally biased region" description="Low complexity" evidence="1">
    <location>
        <begin position="77"/>
        <end position="87"/>
    </location>
</feature>
<reference evidence="3 5" key="1">
    <citation type="journal article" date="2011" name="Nature">
        <title>The Medicago genome provides insight into the evolution of rhizobial symbioses.</title>
        <authorList>
            <person name="Young N.D."/>
            <person name="Debelle F."/>
            <person name="Oldroyd G.E."/>
            <person name="Geurts R."/>
            <person name="Cannon S.B."/>
            <person name="Udvardi M.K."/>
            <person name="Benedito V.A."/>
            <person name="Mayer K.F."/>
            <person name="Gouzy J."/>
            <person name="Schoof H."/>
            <person name="Van de Peer Y."/>
            <person name="Proost S."/>
            <person name="Cook D.R."/>
            <person name="Meyers B.C."/>
            <person name="Spannagl M."/>
            <person name="Cheung F."/>
            <person name="De Mita S."/>
            <person name="Krishnakumar V."/>
            <person name="Gundlach H."/>
            <person name="Zhou S."/>
            <person name="Mudge J."/>
            <person name="Bharti A.K."/>
            <person name="Murray J.D."/>
            <person name="Naoumkina M.A."/>
            <person name="Rosen B."/>
            <person name="Silverstein K.A."/>
            <person name="Tang H."/>
            <person name="Rombauts S."/>
            <person name="Zhao P.X."/>
            <person name="Zhou P."/>
            <person name="Barbe V."/>
            <person name="Bardou P."/>
            <person name="Bechner M."/>
            <person name="Bellec A."/>
            <person name="Berger A."/>
            <person name="Berges H."/>
            <person name="Bidwell S."/>
            <person name="Bisseling T."/>
            <person name="Choisne N."/>
            <person name="Couloux A."/>
            <person name="Denny R."/>
            <person name="Deshpande S."/>
            <person name="Dai X."/>
            <person name="Doyle J.J."/>
            <person name="Dudez A.M."/>
            <person name="Farmer A.D."/>
            <person name="Fouteau S."/>
            <person name="Franken C."/>
            <person name="Gibelin C."/>
            <person name="Gish J."/>
            <person name="Goldstein S."/>
            <person name="Gonzalez A.J."/>
            <person name="Green P.J."/>
            <person name="Hallab A."/>
            <person name="Hartog M."/>
            <person name="Hua A."/>
            <person name="Humphray S.J."/>
            <person name="Jeong D.H."/>
            <person name="Jing Y."/>
            <person name="Jocker A."/>
            <person name="Kenton S.M."/>
            <person name="Kim D.J."/>
            <person name="Klee K."/>
            <person name="Lai H."/>
            <person name="Lang C."/>
            <person name="Lin S."/>
            <person name="Macmil S.L."/>
            <person name="Magdelenat G."/>
            <person name="Matthews L."/>
            <person name="McCorrison J."/>
            <person name="Monaghan E.L."/>
            <person name="Mun J.H."/>
            <person name="Najar F.Z."/>
            <person name="Nicholson C."/>
            <person name="Noirot C."/>
            <person name="O'Bleness M."/>
            <person name="Paule C.R."/>
            <person name="Poulain J."/>
            <person name="Prion F."/>
            <person name="Qin B."/>
            <person name="Qu C."/>
            <person name="Retzel E.F."/>
            <person name="Riddle C."/>
            <person name="Sallet E."/>
            <person name="Samain S."/>
            <person name="Samson N."/>
            <person name="Sanders I."/>
            <person name="Saurat O."/>
            <person name="Scarpelli C."/>
            <person name="Schiex T."/>
            <person name="Segurens B."/>
            <person name="Severin A.J."/>
            <person name="Sherrier D.J."/>
            <person name="Shi R."/>
            <person name="Sims S."/>
            <person name="Singer S.R."/>
            <person name="Sinharoy S."/>
            <person name="Sterck L."/>
            <person name="Viollet A."/>
            <person name="Wang B.B."/>
            <person name="Wang K."/>
            <person name="Wang M."/>
            <person name="Wang X."/>
            <person name="Warfsmann J."/>
            <person name="Weissenbach J."/>
            <person name="White D.D."/>
            <person name="White J.D."/>
            <person name="Wiley G.B."/>
            <person name="Wincker P."/>
            <person name="Xing Y."/>
            <person name="Yang L."/>
            <person name="Yao Z."/>
            <person name="Ying F."/>
            <person name="Zhai J."/>
            <person name="Zhou L."/>
            <person name="Zuber A."/>
            <person name="Denarie J."/>
            <person name="Dixon R.A."/>
            <person name="May G.D."/>
            <person name="Schwartz D.C."/>
            <person name="Rogers J."/>
            <person name="Quetier F."/>
            <person name="Town C.D."/>
            <person name="Roe B.A."/>
        </authorList>
    </citation>
    <scope>NUCLEOTIDE SEQUENCE [LARGE SCALE GENOMIC DNA]</scope>
    <source>
        <strain evidence="3">A17</strain>
        <strain evidence="4 5">cv. Jemalong A17</strain>
    </source>
</reference>
<dbReference type="PANTHER" id="PTHR47872">
    <property type="entry name" value="NUCLEAR RNA EXPORT FACTOR SDE5-RELATED"/>
    <property type="match status" value="1"/>
</dbReference>
<evidence type="ECO:0000259" key="2">
    <source>
        <dbReference type="SMART" id="SM01162"/>
    </source>
</evidence>
<dbReference type="ExpressionAtlas" id="A0A072VED5">
    <property type="expression patterns" value="differential"/>
</dbReference>
<dbReference type="Pfam" id="PF08590">
    <property type="entry name" value="DUF1771"/>
    <property type="match status" value="1"/>
</dbReference>
<feature type="compositionally biased region" description="Low complexity" evidence="1">
    <location>
        <begin position="56"/>
        <end position="68"/>
    </location>
</feature>
<evidence type="ECO:0000256" key="1">
    <source>
        <dbReference type="SAM" id="MobiDB-lite"/>
    </source>
</evidence>
<proteinExistence type="predicted"/>
<reference evidence="3 5" key="2">
    <citation type="journal article" date="2014" name="BMC Genomics">
        <title>An improved genome release (version Mt4.0) for the model legume Medicago truncatula.</title>
        <authorList>
            <person name="Tang H."/>
            <person name="Krishnakumar V."/>
            <person name="Bidwell S."/>
            <person name="Rosen B."/>
            <person name="Chan A."/>
            <person name="Zhou S."/>
            <person name="Gentzbittel L."/>
            <person name="Childs K.L."/>
            <person name="Yandell M."/>
            <person name="Gundlach H."/>
            <person name="Mayer K.F."/>
            <person name="Schwartz D.C."/>
            <person name="Town C.D."/>
        </authorList>
    </citation>
    <scope>GENOME REANNOTATION</scope>
    <source>
        <strain evidence="3">A17</strain>
        <strain evidence="4 5">cv. Jemalong A17</strain>
    </source>
</reference>
<organism evidence="3 5">
    <name type="scientific">Medicago truncatula</name>
    <name type="common">Barrel medic</name>
    <name type="synonym">Medicago tribuloides</name>
    <dbReference type="NCBI Taxonomy" id="3880"/>
    <lineage>
        <taxon>Eukaryota</taxon>
        <taxon>Viridiplantae</taxon>
        <taxon>Streptophyta</taxon>
        <taxon>Embryophyta</taxon>
        <taxon>Tracheophyta</taxon>
        <taxon>Spermatophyta</taxon>
        <taxon>Magnoliopsida</taxon>
        <taxon>eudicotyledons</taxon>
        <taxon>Gunneridae</taxon>
        <taxon>Pentapetalae</taxon>
        <taxon>rosids</taxon>
        <taxon>fabids</taxon>
        <taxon>Fabales</taxon>
        <taxon>Fabaceae</taxon>
        <taxon>Papilionoideae</taxon>
        <taxon>50 kb inversion clade</taxon>
        <taxon>NPAAA clade</taxon>
        <taxon>Hologalegina</taxon>
        <taxon>IRL clade</taxon>
        <taxon>Trifolieae</taxon>
        <taxon>Medicago</taxon>
    </lineage>
</organism>
<dbReference type="SMART" id="SM01162">
    <property type="entry name" value="DUF1771"/>
    <property type="match status" value="1"/>
</dbReference>
<dbReference type="PANTHER" id="PTHR47872:SF3">
    <property type="entry name" value="NUCLEAR RNA EXPORT FACTOR SDE5 ISOFORM X1"/>
    <property type="match status" value="1"/>
</dbReference>
<dbReference type="EMBL" id="CM001218">
    <property type="protein sequence ID" value="KEH36540.1"/>
    <property type="molecule type" value="Genomic_DNA"/>
</dbReference>
<gene>
    <name evidence="4" type="primary">11421978</name>
    <name evidence="3" type="ordered locus">MTR_2g013430</name>
</gene>
<dbReference type="EnsemblPlants" id="KEH36540">
    <property type="protein sequence ID" value="KEH36540"/>
    <property type="gene ID" value="MTR_2g013430"/>
</dbReference>
<name>A0A072VED5_MEDTR</name>
<evidence type="ECO:0000313" key="5">
    <source>
        <dbReference type="Proteomes" id="UP000002051"/>
    </source>
</evidence>